<evidence type="ECO:0000313" key="2">
    <source>
        <dbReference type="Proteomes" id="UP000002417"/>
    </source>
</evidence>
<dbReference type="InterPro" id="IPR021679">
    <property type="entry name" value="Toxin_endonuclease_YhaV"/>
</dbReference>
<dbReference type="EMBL" id="CP000782">
    <property type="protein sequence ID" value="ABS70156.1"/>
    <property type="molecule type" value="Genomic_DNA"/>
</dbReference>
<dbReference type="Proteomes" id="UP000002417">
    <property type="component" value="Plasmid pXAUT01"/>
</dbReference>
<accession>A7IQ60</accession>
<reference evidence="1 2" key="1">
    <citation type="submission" date="2007-07" db="EMBL/GenBank/DDBJ databases">
        <title>Complete sequence of plasmid pXAUT01 of Xanthobacter autotrophicus Py2.</title>
        <authorList>
            <consortium name="US DOE Joint Genome Institute"/>
            <person name="Copeland A."/>
            <person name="Lucas S."/>
            <person name="Lapidus A."/>
            <person name="Barry K."/>
            <person name="Glavina del Rio T."/>
            <person name="Hammon N."/>
            <person name="Israni S."/>
            <person name="Dalin E."/>
            <person name="Tice H."/>
            <person name="Pitluck S."/>
            <person name="Sims D."/>
            <person name="Brettin T."/>
            <person name="Bruce D."/>
            <person name="Detter J.C."/>
            <person name="Han C."/>
            <person name="Tapia R."/>
            <person name="Brainard J."/>
            <person name="Schmutz J."/>
            <person name="Larimer F."/>
            <person name="Land M."/>
            <person name="Hauser L."/>
            <person name="Kyrpides N."/>
            <person name="Kim E."/>
            <person name="Ensigns S.A."/>
            <person name="Richardson P."/>
        </authorList>
    </citation>
    <scope>NUCLEOTIDE SEQUENCE [LARGE SCALE GENOMIC DNA]</scope>
    <source>
        <strain evidence="2">ATCC BAA-1158 / Py2</strain>
        <plasmid evidence="2">Plasmid pXAUT01</plasmid>
    </source>
</reference>
<keyword evidence="1" id="KW-0614">Plasmid</keyword>
<evidence type="ECO:0000313" key="1">
    <source>
        <dbReference type="EMBL" id="ABS70156.1"/>
    </source>
</evidence>
<dbReference type="PhylomeDB" id="A7IQ60"/>
<dbReference type="OrthoDB" id="515905at2"/>
<dbReference type="GO" id="GO:0110001">
    <property type="term" value="C:toxin-antitoxin complex"/>
    <property type="evidence" value="ECO:0007669"/>
    <property type="project" value="InterPro"/>
</dbReference>
<dbReference type="Pfam" id="PF11663">
    <property type="entry name" value="Toxin_YhaV"/>
    <property type="match status" value="1"/>
</dbReference>
<organism evidence="1 2">
    <name type="scientific">Xanthobacter autotrophicus (strain ATCC BAA-1158 / Py2)</name>
    <dbReference type="NCBI Taxonomy" id="78245"/>
    <lineage>
        <taxon>Bacteria</taxon>
        <taxon>Pseudomonadati</taxon>
        <taxon>Pseudomonadota</taxon>
        <taxon>Alphaproteobacteria</taxon>
        <taxon>Hyphomicrobiales</taxon>
        <taxon>Xanthobacteraceae</taxon>
        <taxon>Xanthobacter</taxon>
    </lineage>
</organism>
<dbReference type="KEGG" id="xau:Xaut_4954"/>
<gene>
    <name evidence="1" type="ordered locus">Xaut_4954</name>
</gene>
<dbReference type="eggNOG" id="ENOG502ZB6Z">
    <property type="taxonomic scope" value="Bacteria"/>
</dbReference>
<evidence type="ECO:0008006" key="3">
    <source>
        <dbReference type="Google" id="ProtNLM"/>
    </source>
</evidence>
<keyword evidence="2" id="KW-1185">Reference proteome</keyword>
<proteinExistence type="predicted"/>
<dbReference type="GO" id="GO:0004540">
    <property type="term" value="F:RNA nuclease activity"/>
    <property type="evidence" value="ECO:0007669"/>
    <property type="project" value="InterPro"/>
</dbReference>
<protein>
    <recommendedName>
        <fullName evidence="3">Type II toxin-antitoxin system YhaV family toxin</fullName>
    </recommendedName>
</protein>
<name>A7IQ60_XANP2</name>
<sequence>MTSTSDAFAERHDWKLFRARAFSEALDGLEAELVRLAAERPDDASSHPKAKLLARILNLILDEIPRDPNAATYQLGNTLGPSHRHWRRAKFLQRFRLFFRFDSASRIIIYAWVNDENTLRKAGSRSDPYAVFLRRLNDGNPPDRWDDLLADAKQASRRKPR</sequence>
<dbReference type="AlphaFoldDB" id="A7IQ60"/>
<dbReference type="HOGENOM" id="CLU_137758_0_0_5"/>
<geneLocation type="plasmid" evidence="1 2">
    <name>pXAUT01</name>
</geneLocation>